<proteinExistence type="predicted"/>
<gene>
    <name evidence="1" type="ORF">QQ91_022235</name>
</gene>
<reference evidence="1" key="2">
    <citation type="journal article" date="2015" name="Genome Announc.">
        <title>Draft Genome Sequence of Filamentous Marine Cyanobacterium Lyngbya confervoides Strain BDU141951.</title>
        <authorList>
            <person name="Chandrababunaidu M.M."/>
            <person name="Sen D."/>
            <person name="Tripathy S."/>
        </authorList>
    </citation>
    <scope>NUCLEOTIDE SEQUENCE</scope>
    <source>
        <strain evidence="1">BDU141951</strain>
    </source>
</reference>
<name>A0A0C1Y7D4_9CYAN</name>
<dbReference type="AlphaFoldDB" id="A0A0C1Y7D4"/>
<sequence>MGERSVSTSKILRQGTISLIGLELGLAIAYFWGMVQRGSVPHLLNFNGLRTLPSLLQAIHLFAIGGLCLVLLMQRSRLHAPYSWYLPLALACLCLFGGLDELTKLHLTFDQINWKFLYLGLLAAIPILSWRDLVWLWQIHRITLIRVATGMAIFLGGGFGAEFLKGAIATTAAQNSAEVAAWAEYLRITLEEFAELCGETIILYAFAVFTVKLLTQPLPSETHPA</sequence>
<organism evidence="1">
    <name type="scientific">Lyngbya confervoides BDU141951</name>
    <dbReference type="NCBI Taxonomy" id="1574623"/>
    <lineage>
        <taxon>Bacteria</taxon>
        <taxon>Bacillati</taxon>
        <taxon>Cyanobacteriota</taxon>
        <taxon>Cyanophyceae</taxon>
        <taxon>Oscillatoriophycideae</taxon>
        <taxon>Oscillatoriales</taxon>
        <taxon>Microcoleaceae</taxon>
        <taxon>Lyngbya</taxon>
    </lineage>
</organism>
<reference evidence="1" key="3">
    <citation type="submission" date="2020-02" db="EMBL/GenBank/DDBJ databases">
        <authorList>
            <person name="Sarangi A.N."/>
            <person name="Ghosh S."/>
            <person name="Mukherjee M."/>
            <person name="Tripathy S."/>
        </authorList>
    </citation>
    <scope>NUCLEOTIDE SEQUENCE</scope>
    <source>
        <strain evidence="1">BDU141951</strain>
    </source>
</reference>
<reference evidence="1" key="1">
    <citation type="submission" date="2014-11" db="EMBL/GenBank/DDBJ databases">
        <authorList>
            <person name="Malar M.C."/>
            <person name="Sen D."/>
            <person name="Tripathy S."/>
        </authorList>
    </citation>
    <scope>NUCLEOTIDE SEQUENCE</scope>
    <source>
        <strain evidence="1">BDU141951</strain>
    </source>
</reference>
<evidence type="ECO:0008006" key="2">
    <source>
        <dbReference type="Google" id="ProtNLM"/>
    </source>
</evidence>
<evidence type="ECO:0000313" key="1">
    <source>
        <dbReference type="EMBL" id="NEV69818.1"/>
    </source>
</evidence>
<accession>A0A0C1Y7D4</accession>
<protein>
    <recommendedName>
        <fullName evidence="2">Integral membrane protein</fullName>
    </recommendedName>
</protein>
<comment type="caution">
    <text evidence="1">The sequence shown here is derived from an EMBL/GenBank/DDBJ whole genome shotgun (WGS) entry which is preliminary data.</text>
</comment>
<dbReference type="EMBL" id="JTHE02000003">
    <property type="protein sequence ID" value="NEV69818.1"/>
    <property type="molecule type" value="Genomic_DNA"/>
</dbReference>